<dbReference type="InterPro" id="IPR011037">
    <property type="entry name" value="Pyrv_Knase-like_insert_dom_sf"/>
</dbReference>
<evidence type="ECO:0008006" key="3">
    <source>
        <dbReference type="Google" id="ProtNLM"/>
    </source>
</evidence>
<accession>A0A8G0ZQR0</accession>
<dbReference type="EMBL" id="CP069370">
    <property type="protein sequence ID" value="QYZ69721.1"/>
    <property type="molecule type" value="Genomic_DNA"/>
</dbReference>
<name>A0A8G0ZQR0_9RHOB</name>
<dbReference type="Proteomes" id="UP000826300">
    <property type="component" value="Chromosome"/>
</dbReference>
<dbReference type="AlphaFoldDB" id="A0A8G0ZQR0"/>
<dbReference type="Gene3D" id="2.40.33.20">
    <property type="entry name" value="PK beta-barrel domain-like"/>
    <property type="match status" value="1"/>
</dbReference>
<organism evidence="1 2">
    <name type="scientific">Neotabrizicola shimadae</name>
    <dbReference type="NCBI Taxonomy" id="2807096"/>
    <lineage>
        <taxon>Bacteria</taxon>
        <taxon>Pseudomonadati</taxon>
        <taxon>Pseudomonadota</taxon>
        <taxon>Alphaproteobacteria</taxon>
        <taxon>Rhodobacterales</taxon>
        <taxon>Paracoccaceae</taxon>
        <taxon>Neotabrizicola</taxon>
    </lineage>
</organism>
<proteinExistence type="predicted"/>
<gene>
    <name evidence="1" type="ORF">JO391_18805</name>
</gene>
<dbReference type="KEGG" id="nsm:JO391_18805"/>
<sequence length="184" mass="20015">MHITAQELADALPHVLAAPKDETVVDSLCFRPARNQRSFPDRLRLTRAEGIPGDRWLTEPWLQLPDGSPDPEIQVSILPLRVLDLVWRDREGTVHPGDPIVADLDCSTANLPPGTLLAAGTAVLRVSALFNDGCAKWKARYGAAARAWVDAPGHPDLRLRGILCAVEQDGEVAVGDALRVIRRG</sequence>
<protein>
    <recommendedName>
        <fullName evidence="3">MOSC domain-containing protein</fullName>
    </recommendedName>
</protein>
<evidence type="ECO:0000313" key="1">
    <source>
        <dbReference type="EMBL" id="QYZ69721.1"/>
    </source>
</evidence>
<keyword evidence="2" id="KW-1185">Reference proteome</keyword>
<dbReference type="RefSeq" id="WP_220661939.1">
    <property type="nucleotide sequence ID" value="NZ_CP069370.1"/>
</dbReference>
<dbReference type="SUPFAM" id="SSF50800">
    <property type="entry name" value="PK beta-barrel domain-like"/>
    <property type="match status" value="1"/>
</dbReference>
<reference evidence="1" key="1">
    <citation type="submission" date="2021-02" db="EMBL/GenBank/DDBJ databases">
        <title>Rhodobacter shimadae sp. nov., an aerobic anoxygenic phototrophic bacterium isolated from a hot spring.</title>
        <authorList>
            <person name="Muramatsu S."/>
            <person name="Haruta S."/>
            <person name="Hirose S."/>
            <person name="Hanada S."/>
        </authorList>
    </citation>
    <scope>NUCLEOTIDE SEQUENCE</scope>
    <source>
        <strain evidence="1">N10</strain>
    </source>
</reference>
<evidence type="ECO:0000313" key="2">
    <source>
        <dbReference type="Proteomes" id="UP000826300"/>
    </source>
</evidence>